<feature type="region of interest" description="Disordered" evidence="1">
    <location>
        <begin position="111"/>
        <end position="138"/>
    </location>
</feature>
<reference evidence="3 4" key="1">
    <citation type="submission" date="2023-02" db="EMBL/GenBank/DDBJ databases">
        <title>Study of novel species of the Microbacterium genus.</title>
        <authorList>
            <person name="Arroyo-Herrera I."/>
            <person name="Roman-Ponce B."/>
            <person name="Vasquez-Murrieta M.S."/>
        </authorList>
    </citation>
    <scope>NUCLEOTIDE SEQUENCE [LARGE SCALE GENOMIC DNA]</scope>
    <source>
        <strain evidence="3 4">NE1TT3</strain>
    </source>
</reference>
<keyword evidence="3" id="KW-0547">Nucleotide-binding</keyword>
<keyword evidence="3" id="KW-0378">Hydrolase</keyword>
<evidence type="ECO:0000256" key="1">
    <source>
        <dbReference type="SAM" id="MobiDB-lite"/>
    </source>
</evidence>
<dbReference type="EMBL" id="JAQZCI010000001">
    <property type="protein sequence ID" value="MDD7961918.1"/>
    <property type="molecule type" value="Genomic_DNA"/>
</dbReference>
<keyword evidence="3" id="KW-0067">ATP-binding</keyword>
<dbReference type="InterPro" id="IPR032830">
    <property type="entry name" value="XPB/Ssl2_N"/>
</dbReference>
<feature type="domain" description="Helicase XPB/Ssl2 N-terminal" evidence="2">
    <location>
        <begin position="321"/>
        <end position="441"/>
    </location>
</feature>
<protein>
    <submittedName>
        <fullName evidence="3">Helicase-associated domain-containing protein</fullName>
    </submittedName>
</protein>
<sequence>MTPVDARALASWLAAADDDALIALLRARRVAPDAAWSDFFDAAEALLDPAAVAKAAPALPRSLVEAMDAAVASGRPVPEGDERAALTALGFTTASGEPYAGITNVWADLPRTDATDDDADASPADGDATDEDASEDDDAQLAERAFTALSSLADVLLLTAPAPLGRTGAGTLGAGDRRRLIDAGAVPDAETADLVIAIGVDAGLLAPTGREWRVTTAGNAWLSRGTVDRWASTARALRDALPAALRTSTGGWMPPAAWPRAYPLDPSWGARARRLIAQWRLWALVDGSGRAPAWAAPLEAGGDIDEAALQQRLPGEVDRIFLQNDLTAIAPGPLEPAIDARLRRAARRESRAQASTYRFSAESIGAALAAGEDAASLTEFLTGISLTGLPQPLAYELERAARRHGRLRVGVDASGRTQVTATEPGALDTLAVDQALRPLGLIAEGDRLTSRSSVDAVFWMLSDARYPVAAVDEDGKVRILDRAQLADPADDADLDGTDTGYRALVGRLRAAHAAGDADAAWLGRELEQAVKARAVVAVSVRLPDGSTRDFSLEATGLGGGRLRGRDRASDVERTLPVSSIVSARVI</sequence>
<dbReference type="Pfam" id="PF13625">
    <property type="entry name" value="Helicase_C_3"/>
    <property type="match status" value="1"/>
</dbReference>
<accession>A0ABT5SGI0</accession>
<name>A0ABT5SGI0_9MICO</name>
<keyword evidence="3" id="KW-0347">Helicase</keyword>
<dbReference type="Proteomes" id="UP001218170">
    <property type="component" value="Unassembled WGS sequence"/>
</dbReference>
<evidence type="ECO:0000313" key="4">
    <source>
        <dbReference type="Proteomes" id="UP001218170"/>
    </source>
</evidence>
<dbReference type="GO" id="GO:0004386">
    <property type="term" value="F:helicase activity"/>
    <property type="evidence" value="ECO:0007669"/>
    <property type="project" value="UniProtKB-KW"/>
</dbReference>
<gene>
    <name evidence="3" type="ORF">PUW80_06105</name>
</gene>
<evidence type="ECO:0000313" key="3">
    <source>
        <dbReference type="EMBL" id="MDD7961918.1"/>
    </source>
</evidence>
<evidence type="ECO:0000259" key="2">
    <source>
        <dbReference type="Pfam" id="PF13625"/>
    </source>
</evidence>
<feature type="compositionally biased region" description="Acidic residues" evidence="1">
    <location>
        <begin position="127"/>
        <end position="138"/>
    </location>
</feature>
<organism evidence="3 4">
    <name type="scientific">Microbacterium thalli</name>
    <dbReference type="NCBI Taxonomy" id="3027921"/>
    <lineage>
        <taxon>Bacteria</taxon>
        <taxon>Bacillati</taxon>
        <taxon>Actinomycetota</taxon>
        <taxon>Actinomycetes</taxon>
        <taxon>Micrococcales</taxon>
        <taxon>Microbacteriaceae</taxon>
        <taxon>Microbacterium</taxon>
    </lineage>
</organism>
<keyword evidence="4" id="KW-1185">Reference proteome</keyword>
<comment type="caution">
    <text evidence="3">The sequence shown here is derived from an EMBL/GenBank/DDBJ whole genome shotgun (WGS) entry which is preliminary data.</text>
</comment>
<proteinExistence type="predicted"/>
<dbReference type="RefSeq" id="WP_274264181.1">
    <property type="nucleotide sequence ID" value="NZ_JAQZCI010000001.1"/>
</dbReference>